<evidence type="ECO:0000313" key="3">
    <source>
        <dbReference type="Proteomes" id="UP001139028"/>
    </source>
</evidence>
<evidence type="ECO:0000256" key="1">
    <source>
        <dbReference type="SAM" id="Phobius"/>
    </source>
</evidence>
<comment type="caution">
    <text evidence="2">The sequence shown here is derived from an EMBL/GenBank/DDBJ whole genome shotgun (WGS) entry which is preliminary data.</text>
</comment>
<keyword evidence="3" id="KW-1185">Reference proteome</keyword>
<name>A0A9X2J5G5_9GAMM</name>
<keyword evidence="1" id="KW-0472">Membrane</keyword>
<dbReference type="Proteomes" id="UP001139028">
    <property type="component" value="Unassembled WGS sequence"/>
</dbReference>
<proteinExistence type="predicted"/>
<gene>
    <name evidence="2" type="ORF">MO867_04370</name>
</gene>
<keyword evidence="1" id="KW-0812">Transmembrane</keyword>
<feature type="transmembrane region" description="Helical" evidence="1">
    <location>
        <begin position="46"/>
        <end position="66"/>
    </location>
</feature>
<evidence type="ECO:0000313" key="2">
    <source>
        <dbReference type="EMBL" id="MCO1333570.1"/>
    </source>
</evidence>
<organism evidence="2 3">
    <name type="scientific">Microbulbifer okhotskensis</name>
    <dbReference type="NCBI Taxonomy" id="2926617"/>
    <lineage>
        <taxon>Bacteria</taxon>
        <taxon>Pseudomonadati</taxon>
        <taxon>Pseudomonadota</taxon>
        <taxon>Gammaproteobacteria</taxon>
        <taxon>Cellvibrionales</taxon>
        <taxon>Microbulbiferaceae</taxon>
        <taxon>Microbulbifer</taxon>
    </lineage>
</organism>
<accession>A0A9X2J5G5</accession>
<dbReference type="EMBL" id="JALBWM010000011">
    <property type="protein sequence ID" value="MCO1333570.1"/>
    <property type="molecule type" value="Genomic_DNA"/>
</dbReference>
<dbReference type="RefSeq" id="WP_252464975.1">
    <property type="nucleotide sequence ID" value="NZ_JALBWM010000011.1"/>
</dbReference>
<protein>
    <submittedName>
        <fullName evidence="2">Uncharacterized protein</fullName>
    </submittedName>
</protein>
<reference evidence="2" key="1">
    <citation type="journal article" date="2022" name="Arch. Microbiol.">
        <title>Microbulbifer okhotskensis sp. nov., isolated from a deep bottom sediment of the Okhotsk Sea.</title>
        <authorList>
            <person name="Romanenko L."/>
            <person name="Kurilenko V."/>
            <person name="Otstavnykh N."/>
            <person name="Velansky P."/>
            <person name="Isaeva M."/>
            <person name="Mikhailov V."/>
        </authorList>
    </citation>
    <scope>NUCLEOTIDE SEQUENCE</scope>
    <source>
        <strain evidence="2">OS29</strain>
    </source>
</reference>
<dbReference type="AlphaFoldDB" id="A0A9X2J5G5"/>
<sequence>MQLDNANLVVVYRGVGVEELLQSFSMERTPGLRGKPGVLALLRPKGLMAGLDWLLGAAVVGAAYWVRSVTSR</sequence>
<keyword evidence="1" id="KW-1133">Transmembrane helix</keyword>